<keyword evidence="2" id="KW-1185">Reference proteome</keyword>
<gene>
    <name evidence="1" type="ORF">BO85DRAFT_464454</name>
</gene>
<organism evidence="1 2">
    <name type="scientific">Aspergillus piperis CBS 112811</name>
    <dbReference type="NCBI Taxonomy" id="1448313"/>
    <lineage>
        <taxon>Eukaryota</taxon>
        <taxon>Fungi</taxon>
        <taxon>Dikarya</taxon>
        <taxon>Ascomycota</taxon>
        <taxon>Pezizomycotina</taxon>
        <taxon>Eurotiomycetes</taxon>
        <taxon>Eurotiomycetidae</taxon>
        <taxon>Eurotiales</taxon>
        <taxon>Aspergillaceae</taxon>
        <taxon>Aspergillus</taxon>
        <taxon>Aspergillus subgen. Circumdati</taxon>
    </lineage>
</organism>
<sequence length="77" mass="8610">MSSKANQELEQADGEKYPGHGTAYVIRLEPALSIPHVAFPRAWDKERARATESAYLPPPHFQSLHLLLDPDDPGNLF</sequence>
<reference evidence="1 2" key="1">
    <citation type="submission" date="2018-02" db="EMBL/GenBank/DDBJ databases">
        <title>The genomes of Aspergillus section Nigri reveals drivers in fungal speciation.</title>
        <authorList>
            <consortium name="DOE Joint Genome Institute"/>
            <person name="Vesth T.C."/>
            <person name="Nybo J."/>
            <person name="Theobald S."/>
            <person name="Brandl J."/>
            <person name="Frisvad J.C."/>
            <person name="Nielsen K.F."/>
            <person name="Lyhne E.K."/>
            <person name="Kogle M.E."/>
            <person name="Kuo A."/>
            <person name="Riley R."/>
            <person name="Clum A."/>
            <person name="Nolan M."/>
            <person name="Lipzen A."/>
            <person name="Salamov A."/>
            <person name="Henrissat B."/>
            <person name="Wiebenga A."/>
            <person name="De vries R.P."/>
            <person name="Grigoriev I.V."/>
            <person name="Mortensen U.H."/>
            <person name="Andersen M.R."/>
            <person name="Baker S.E."/>
        </authorList>
    </citation>
    <scope>NUCLEOTIDE SEQUENCE [LARGE SCALE GENOMIC DNA]</scope>
    <source>
        <strain evidence="1 2">CBS 112811</strain>
    </source>
</reference>
<dbReference type="AlphaFoldDB" id="A0A8G1QQK1"/>
<dbReference type="EMBL" id="KZ825093">
    <property type="protein sequence ID" value="RAH51767.1"/>
    <property type="molecule type" value="Genomic_DNA"/>
</dbReference>
<dbReference type="RefSeq" id="XP_025509689.1">
    <property type="nucleotide sequence ID" value="XM_025661982.1"/>
</dbReference>
<evidence type="ECO:0000313" key="2">
    <source>
        <dbReference type="Proteomes" id="UP000249526"/>
    </source>
</evidence>
<protein>
    <submittedName>
        <fullName evidence="1">Uncharacterized protein</fullName>
    </submittedName>
</protein>
<evidence type="ECO:0000313" key="1">
    <source>
        <dbReference type="EMBL" id="RAH51767.1"/>
    </source>
</evidence>
<name>A0A8G1QQK1_9EURO</name>
<dbReference type="GeneID" id="37165384"/>
<proteinExistence type="predicted"/>
<dbReference type="Proteomes" id="UP000249526">
    <property type="component" value="Unassembled WGS sequence"/>
</dbReference>
<accession>A0A8G1QQK1</accession>